<protein>
    <recommendedName>
        <fullName evidence="4">HTH gntR-type domain-containing protein</fullName>
    </recommendedName>
</protein>
<dbReference type="PANTHER" id="PTHR44846:SF1">
    <property type="entry name" value="MANNOSYL-D-GLYCERATE TRANSPORT_METABOLISM SYSTEM REPRESSOR MNGR-RELATED"/>
    <property type="match status" value="1"/>
</dbReference>
<dbReference type="eggNOG" id="COG2188">
    <property type="taxonomic scope" value="Bacteria"/>
</dbReference>
<dbReference type="InterPro" id="IPR050679">
    <property type="entry name" value="Bact_HTH_transcr_reg"/>
</dbReference>
<dbReference type="AlphaFoldDB" id="V4Q4V3"/>
<dbReference type="SMART" id="SM00866">
    <property type="entry name" value="UTRA"/>
    <property type="match status" value="1"/>
</dbReference>
<dbReference type="PROSITE" id="PS50949">
    <property type="entry name" value="HTH_GNTR"/>
    <property type="match status" value="1"/>
</dbReference>
<reference evidence="5 6" key="1">
    <citation type="journal article" date="2014" name="Nature">
        <title>Sequential evolution of bacterial morphology by co-option of a developmental regulator.</title>
        <authorList>
            <person name="Jiang C."/>
            <person name="Brown P.J."/>
            <person name="Ducret A."/>
            <person name="Brun Y.V."/>
        </authorList>
    </citation>
    <scope>NUCLEOTIDE SEQUENCE [LARGE SCALE GENOMIC DNA]</scope>
    <source>
        <strain evidence="5 6">DSM 16100</strain>
    </source>
</reference>
<keyword evidence="6" id="KW-1185">Reference proteome</keyword>
<dbReference type="InterPro" id="IPR000524">
    <property type="entry name" value="Tscrpt_reg_HTH_GntR"/>
</dbReference>
<evidence type="ECO:0000256" key="3">
    <source>
        <dbReference type="ARBA" id="ARBA00023163"/>
    </source>
</evidence>
<keyword evidence="3" id="KW-0804">Transcription</keyword>
<dbReference type="Gene3D" id="1.10.10.10">
    <property type="entry name" value="Winged helix-like DNA-binding domain superfamily/Winged helix DNA-binding domain"/>
    <property type="match status" value="1"/>
</dbReference>
<dbReference type="GO" id="GO:0003700">
    <property type="term" value="F:DNA-binding transcription factor activity"/>
    <property type="evidence" value="ECO:0007669"/>
    <property type="project" value="InterPro"/>
</dbReference>
<dbReference type="PATRIC" id="fig|1121022.4.peg.1426"/>
<dbReference type="Proteomes" id="UP000017837">
    <property type="component" value="Unassembled WGS sequence"/>
</dbReference>
<evidence type="ECO:0000256" key="1">
    <source>
        <dbReference type="ARBA" id="ARBA00023015"/>
    </source>
</evidence>
<sequence length="301" mass="33423">MPQNPDDRAAHPFGIGAGLALLTVLAPSLALRAPHRPGRFDMKSKIPANSTESTASSLANIVGRLGKDEQTPLYLQVQRILREAINNRLLDQNEVIPTERDLAKALDVSRITIRKAIDGLVTEGLLSRRHGARTFVAMPVGNSSLKLTSFTEDMISRGRKPHSEWISKAQGKVTPDEAIYLGLSPDTMVYRFRRVRFADEKAVALEYTTLLRCCLPSLECVTNSVYEALGKIGQRPVRALQRMRAVNFTCEQADRLGAQLGDAGFFIERLGFLQDGRACEFTRSYYRGDAYDIVAELNDLN</sequence>
<comment type="caution">
    <text evidence="5">The sequence shown here is derived from an EMBL/GenBank/DDBJ whole genome shotgun (WGS) entry which is preliminary data.</text>
</comment>
<dbReference type="Gene3D" id="3.40.1410.10">
    <property type="entry name" value="Chorismate lyase-like"/>
    <property type="match status" value="1"/>
</dbReference>
<name>V4Q4V3_9CAUL</name>
<dbReference type="SUPFAM" id="SSF64288">
    <property type="entry name" value="Chorismate lyase-like"/>
    <property type="match status" value="1"/>
</dbReference>
<organism evidence="5 6">
    <name type="scientific">Asticcacaulis benevestitus DSM 16100 = ATCC BAA-896</name>
    <dbReference type="NCBI Taxonomy" id="1121022"/>
    <lineage>
        <taxon>Bacteria</taxon>
        <taxon>Pseudomonadati</taxon>
        <taxon>Pseudomonadota</taxon>
        <taxon>Alphaproteobacteria</taxon>
        <taxon>Caulobacterales</taxon>
        <taxon>Caulobacteraceae</taxon>
        <taxon>Asticcacaulis</taxon>
    </lineage>
</organism>
<dbReference type="InterPro" id="IPR011663">
    <property type="entry name" value="UTRA"/>
</dbReference>
<dbReference type="InterPro" id="IPR028978">
    <property type="entry name" value="Chorismate_lyase_/UTRA_dom_sf"/>
</dbReference>
<dbReference type="SUPFAM" id="SSF46785">
    <property type="entry name" value="Winged helix' DNA-binding domain"/>
    <property type="match status" value="1"/>
</dbReference>
<keyword evidence="1" id="KW-0805">Transcription regulation</keyword>
<dbReference type="Pfam" id="PF07702">
    <property type="entry name" value="UTRA"/>
    <property type="match status" value="1"/>
</dbReference>
<dbReference type="CDD" id="cd07377">
    <property type="entry name" value="WHTH_GntR"/>
    <property type="match status" value="1"/>
</dbReference>
<dbReference type="InterPro" id="IPR036390">
    <property type="entry name" value="WH_DNA-bd_sf"/>
</dbReference>
<dbReference type="PRINTS" id="PR00035">
    <property type="entry name" value="HTHGNTR"/>
</dbReference>
<evidence type="ECO:0000256" key="2">
    <source>
        <dbReference type="ARBA" id="ARBA00023125"/>
    </source>
</evidence>
<dbReference type="EMBL" id="AWGB01000010">
    <property type="protein sequence ID" value="ESQ92870.1"/>
    <property type="molecule type" value="Genomic_DNA"/>
</dbReference>
<accession>V4Q4V3</accession>
<evidence type="ECO:0000313" key="6">
    <source>
        <dbReference type="Proteomes" id="UP000017837"/>
    </source>
</evidence>
<feature type="domain" description="HTH gntR-type" evidence="4">
    <location>
        <begin position="71"/>
        <end position="139"/>
    </location>
</feature>
<dbReference type="Pfam" id="PF00392">
    <property type="entry name" value="GntR"/>
    <property type="match status" value="1"/>
</dbReference>
<evidence type="ECO:0000259" key="4">
    <source>
        <dbReference type="PROSITE" id="PS50949"/>
    </source>
</evidence>
<gene>
    <name evidence="5" type="ORF">ABENE_07135</name>
</gene>
<evidence type="ECO:0000313" key="5">
    <source>
        <dbReference type="EMBL" id="ESQ92870.1"/>
    </source>
</evidence>
<proteinExistence type="predicted"/>
<keyword evidence="2" id="KW-0238">DNA-binding</keyword>
<dbReference type="PANTHER" id="PTHR44846">
    <property type="entry name" value="MANNOSYL-D-GLYCERATE TRANSPORT/METABOLISM SYSTEM REPRESSOR MNGR-RELATED"/>
    <property type="match status" value="1"/>
</dbReference>
<dbReference type="GO" id="GO:0003677">
    <property type="term" value="F:DNA binding"/>
    <property type="evidence" value="ECO:0007669"/>
    <property type="project" value="UniProtKB-KW"/>
</dbReference>
<dbReference type="InterPro" id="IPR036388">
    <property type="entry name" value="WH-like_DNA-bd_sf"/>
</dbReference>
<dbReference type="SMART" id="SM00345">
    <property type="entry name" value="HTH_GNTR"/>
    <property type="match status" value="1"/>
</dbReference>
<dbReference type="GO" id="GO:0045892">
    <property type="term" value="P:negative regulation of DNA-templated transcription"/>
    <property type="evidence" value="ECO:0007669"/>
    <property type="project" value="TreeGrafter"/>
</dbReference>